<name>A0A1H9JPH3_9PSEU</name>
<dbReference type="STRING" id="402600.SAMN05216188_10693"/>
<evidence type="ECO:0000313" key="4">
    <source>
        <dbReference type="EMBL" id="SEQ88794.1"/>
    </source>
</evidence>
<sequence>MDIEGSVALVTGANRGLGKEFVSQLLARGARKVYAAARDVSTITTPDVVPVELDLLDAETVERAARQAGDVTLLVNNAGIATGQNLVRGDLARIRREMETHFFGTLGVTRAFADVLGRNGGGAVVNVLSALSWFSWDGATSYSAAKAAEWSLTAGTRVELAGQGTQVLGLHLGAADTDMMAGYEGPLLKTSDIVRAALDGLAGGAAEVLVDEWSRTTKAGLAEDPAEFYAKVAATFAADPAGAAS</sequence>
<dbReference type="InterPro" id="IPR036291">
    <property type="entry name" value="NAD(P)-bd_dom_sf"/>
</dbReference>
<dbReference type="Proteomes" id="UP000199352">
    <property type="component" value="Unassembled WGS sequence"/>
</dbReference>
<proteinExistence type="inferred from homology"/>
<dbReference type="RefSeq" id="WP_089951434.1">
    <property type="nucleotide sequence ID" value="NZ_FOFR01000006.1"/>
</dbReference>
<protein>
    <submittedName>
        <fullName evidence="4">Short-chain dehydrogenase</fullName>
    </submittedName>
</protein>
<dbReference type="EMBL" id="FOFR01000006">
    <property type="protein sequence ID" value="SEQ88794.1"/>
    <property type="molecule type" value="Genomic_DNA"/>
</dbReference>
<dbReference type="PRINTS" id="PR00081">
    <property type="entry name" value="GDHRDH"/>
</dbReference>
<dbReference type="Gene3D" id="3.40.50.720">
    <property type="entry name" value="NAD(P)-binding Rossmann-like Domain"/>
    <property type="match status" value="1"/>
</dbReference>
<dbReference type="GO" id="GO:0016491">
    <property type="term" value="F:oxidoreductase activity"/>
    <property type="evidence" value="ECO:0007669"/>
    <property type="project" value="UniProtKB-KW"/>
</dbReference>
<evidence type="ECO:0000256" key="1">
    <source>
        <dbReference type="ARBA" id="ARBA00006484"/>
    </source>
</evidence>
<evidence type="ECO:0000256" key="2">
    <source>
        <dbReference type="ARBA" id="ARBA00023002"/>
    </source>
</evidence>
<dbReference type="PANTHER" id="PTHR43391">
    <property type="entry name" value="RETINOL DEHYDROGENASE-RELATED"/>
    <property type="match status" value="1"/>
</dbReference>
<gene>
    <name evidence="4" type="ORF">SAMN05216188_10693</name>
</gene>
<accession>A0A1H9JPH3</accession>
<dbReference type="NCBIfam" id="NF006119">
    <property type="entry name" value="PRK08264.1-5"/>
    <property type="match status" value="1"/>
</dbReference>
<dbReference type="OrthoDB" id="3212478at2"/>
<dbReference type="InterPro" id="IPR002347">
    <property type="entry name" value="SDR_fam"/>
</dbReference>
<dbReference type="PANTHER" id="PTHR43391:SF91">
    <property type="entry name" value="OS04G0390700 PROTEIN"/>
    <property type="match status" value="1"/>
</dbReference>
<dbReference type="AlphaFoldDB" id="A0A1H9JPH3"/>
<organism evidence="4 5">
    <name type="scientific">Lentzea xinjiangensis</name>
    <dbReference type="NCBI Taxonomy" id="402600"/>
    <lineage>
        <taxon>Bacteria</taxon>
        <taxon>Bacillati</taxon>
        <taxon>Actinomycetota</taxon>
        <taxon>Actinomycetes</taxon>
        <taxon>Pseudonocardiales</taxon>
        <taxon>Pseudonocardiaceae</taxon>
        <taxon>Lentzea</taxon>
    </lineage>
</organism>
<dbReference type="PRINTS" id="PR00080">
    <property type="entry name" value="SDRFAMILY"/>
</dbReference>
<dbReference type="Pfam" id="PF00106">
    <property type="entry name" value="adh_short"/>
    <property type="match status" value="1"/>
</dbReference>
<evidence type="ECO:0000313" key="5">
    <source>
        <dbReference type="Proteomes" id="UP000199352"/>
    </source>
</evidence>
<evidence type="ECO:0000256" key="3">
    <source>
        <dbReference type="RuleBase" id="RU000363"/>
    </source>
</evidence>
<dbReference type="GO" id="GO:0005829">
    <property type="term" value="C:cytosol"/>
    <property type="evidence" value="ECO:0007669"/>
    <property type="project" value="TreeGrafter"/>
</dbReference>
<keyword evidence="2" id="KW-0560">Oxidoreductase</keyword>
<dbReference type="SUPFAM" id="SSF51735">
    <property type="entry name" value="NAD(P)-binding Rossmann-fold domains"/>
    <property type="match status" value="1"/>
</dbReference>
<comment type="similarity">
    <text evidence="1 3">Belongs to the short-chain dehydrogenases/reductases (SDR) family.</text>
</comment>
<keyword evidence="5" id="KW-1185">Reference proteome</keyword>
<reference evidence="5" key="1">
    <citation type="submission" date="2016-10" db="EMBL/GenBank/DDBJ databases">
        <authorList>
            <person name="Varghese N."/>
            <person name="Submissions S."/>
        </authorList>
    </citation>
    <scope>NUCLEOTIDE SEQUENCE [LARGE SCALE GENOMIC DNA]</scope>
    <source>
        <strain evidence="5">CGMCC 4.3525</strain>
    </source>
</reference>